<protein>
    <submittedName>
        <fullName evidence="1">Uncharacterized protein</fullName>
    </submittedName>
</protein>
<name>A0A6J5PWZ0_9CAUD</name>
<reference evidence="1" key="1">
    <citation type="submission" date="2020-05" db="EMBL/GenBank/DDBJ databases">
        <authorList>
            <person name="Chiriac C."/>
            <person name="Salcher M."/>
            <person name="Ghai R."/>
            <person name="Kavagutti S V."/>
        </authorList>
    </citation>
    <scope>NUCLEOTIDE SEQUENCE</scope>
</reference>
<dbReference type="EMBL" id="LR797440">
    <property type="protein sequence ID" value="CAB4216882.1"/>
    <property type="molecule type" value="Genomic_DNA"/>
</dbReference>
<gene>
    <name evidence="2" type="ORF">UFOVP1255_13</name>
    <name evidence="3" type="ORF">UFOVP1496_10</name>
    <name evidence="1" type="ORF">UFOVP973_8</name>
</gene>
<organism evidence="1">
    <name type="scientific">uncultured Caudovirales phage</name>
    <dbReference type="NCBI Taxonomy" id="2100421"/>
    <lineage>
        <taxon>Viruses</taxon>
        <taxon>Duplodnaviria</taxon>
        <taxon>Heunggongvirae</taxon>
        <taxon>Uroviricota</taxon>
        <taxon>Caudoviricetes</taxon>
        <taxon>Peduoviridae</taxon>
        <taxon>Maltschvirus</taxon>
        <taxon>Maltschvirus maltsch</taxon>
    </lineage>
</organism>
<evidence type="ECO:0000313" key="1">
    <source>
        <dbReference type="EMBL" id="CAB4173755.1"/>
    </source>
</evidence>
<accession>A0A6J5PWZ0</accession>
<dbReference type="EMBL" id="LR796906">
    <property type="protein sequence ID" value="CAB4173755.1"/>
    <property type="molecule type" value="Genomic_DNA"/>
</dbReference>
<evidence type="ECO:0000313" key="3">
    <source>
        <dbReference type="EMBL" id="CAB4216882.1"/>
    </source>
</evidence>
<sequence>MARIKITKTDGKVVEQRITPSIEYAFEIWKGMGFAKAFSEEQKQTDVFWLAWEVCRRNPEWGNVKIFGADFIDQLEKVEIVDDFPNE</sequence>
<evidence type="ECO:0000313" key="2">
    <source>
        <dbReference type="EMBL" id="CAB4194047.1"/>
    </source>
</evidence>
<proteinExistence type="predicted"/>
<dbReference type="EMBL" id="LR797203">
    <property type="protein sequence ID" value="CAB4194047.1"/>
    <property type="molecule type" value="Genomic_DNA"/>
</dbReference>